<organism evidence="1">
    <name type="scientific">Homo sapiens</name>
    <name type="common">Human</name>
    <dbReference type="NCBI Taxonomy" id="9606"/>
    <lineage>
        <taxon>Eukaryota</taxon>
        <taxon>Metazoa</taxon>
        <taxon>Chordata</taxon>
        <taxon>Craniata</taxon>
        <taxon>Vertebrata</taxon>
        <taxon>Euteleostomi</taxon>
        <taxon>Mammalia</taxon>
        <taxon>Eutheria</taxon>
        <taxon>Euarchontoglires</taxon>
        <taxon>Primates</taxon>
        <taxon>Haplorrhini</taxon>
        <taxon>Catarrhini</taxon>
        <taxon>Hominidae</taxon>
        <taxon>Homo</taxon>
    </lineage>
</organism>
<reference evidence="1" key="1">
    <citation type="journal article" date="2013" name="PLoS ONE">
        <title>Direct detection of alternative open reading frames translation products in human significantly expands the proteome.</title>
        <authorList>
            <person name="Vanderperre B."/>
            <person name="Lucier J.-F."/>
            <person name="Motard J."/>
            <person name="Tremblay G."/>
            <person name="Vanderperre S."/>
            <person name="Wisztorski M."/>
            <person name="Salzet M."/>
            <person name="Boisvert F.-M."/>
            <person name="Roucou X."/>
        </authorList>
    </citation>
    <scope>NUCLEOTIDE SEQUENCE</scope>
</reference>
<proteinExistence type="predicted"/>
<gene>
    <name evidence="1" type="primary">GALNT13</name>
</gene>
<dbReference type="AlphaFoldDB" id="L8ECM1"/>
<name>L8ECM1_HUMAN</name>
<accession>L8ECM1</accession>
<sequence length="42" mass="4793">MMLRDSRCDMLTVTNVSMNLLKKTKWCLQCRTVVEADPNSGC</sequence>
<protein>
    <submittedName>
        <fullName evidence="1">Alternative protein GALNT13</fullName>
    </submittedName>
</protein>
<dbReference type="ChiTaRS" id="GALNT13">
    <property type="organism name" value="human"/>
</dbReference>
<dbReference type="OrthoDB" id="330637at2759"/>
<dbReference type="EMBL" id="HF584310">
    <property type="protein sequence ID" value="CCQ43807.1"/>
    <property type="molecule type" value="Genomic_DNA"/>
</dbReference>
<dbReference type="IntAct" id="L8ECM1">
    <property type="interactions" value="1"/>
</dbReference>
<evidence type="ECO:0000313" key="1">
    <source>
        <dbReference type="EMBL" id="CCQ43807.1"/>
    </source>
</evidence>